<evidence type="ECO:0000313" key="2">
    <source>
        <dbReference type="Proteomes" id="UP000028194"/>
    </source>
</evidence>
<reference evidence="1 2" key="1">
    <citation type="journal article" date="2014" name="PLoS ONE">
        <title>Genome Sequence of Candidatus Nitrososphaera evergladensis from Group I.1b Enriched from Everglades Soil Reveals Novel Genomic Features of the Ammonia-Oxidizing Archaea.</title>
        <authorList>
            <person name="Zhalnina K.V."/>
            <person name="Dias R."/>
            <person name="Leonard M.T."/>
            <person name="Dorr de Quadros P."/>
            <person name="Camargo F.A."/>
            <person name="Drew J.C."/>
            <person name="Farmerie W.G."/>
            <person name="Daroub S.H."/>
            <person name="Triplett E.W."/>
        </authorList>
    </citation>
    <scope>NUCLEOTIDE SEQUENCE [LARGE SCALE GENOMIC DNA]</scope>
    <source>
        <strain evidence="1 2">SR1</strain>
    </source>
</reference>
<dbReference type="EMBL" id="CP007174">
    <property type="protein sequence ID" value="AIF84610.1"/>
    <property type="molecule type" value="Genomic_DNA"/>
</dbReference>
<proteinExistence type="predicted"/>
<dbReference type="Proteomes" id="UP000028194">
    <property type="component" value="Chromosome"/>
</dbReference>
<accession>A0A075MTU5</accession>
<dbReference type="KEGG" id="nev:NTE_02566"/>
<gene>
    <name evidence="1" type="ORF">NTE_02566</name>
</gene>
<evidence type="ECO:0000313" key="1">
    <source>
        <dbReference type="EMBL" id="AIF84610.1"/>
    </source>
</evidence>
<organism evidence="1 2">
    <name type="scientific">Candidatus Nitrososphaera evergladensis SR1</name>
    <dbReference type="NCBI Taxonomy" id="1459636"/>
    <lineage>
        <taxon>Archaea</taxon>
        <taxon>Nitrososphaerota</taxon>
        <taxon>Nitrososphaeria</taxon>
        <taxon>Nitrososphaerales</taxon>
        <taxon>Nitrososphaeraceae</taxon>
        <taxon>Nitrososphaera</taxon>
    </lineage>
</organism>
<protein>
    <submittedName>
        <fullName evidence="1">Uncharacterized protein</fullName>
    </submittedName>
</protein>
<keyword evidence="2" id="KW-1185">Reference proteome</keyword>
<dbReference type="HOGENOM" id="CLU_2550074_0_0_2"/>
<dbReference type="AlphaFoldDB" id="A0A075MTU5"/>
<sequence length="82" mass="9113">MIAALADRDYVVNCHSLVMFASELFAAGSAVESAIAYPKLLYKGAAIKMEFTPLSYGVKCLVGHHYPFTRHPYPAWDSILEF</sequence>
<name>A0A075MTU5_9ARCH</name>